<dbReference type="InterPro" id="IPR050378">
    <property type="entry name" value="Metallo-dep_Hydrolases_sf"/>
</dbReference>
<dbReference type="InterPro" id="IPR011059">
    <property type="entry name" value="Metal-dep_hydrolase_composite"/>
</dbReference>
<dbReference type="Gene3D" id="3.20.20.140">
    <property type="entry name" value="Metal-dependent hydrolases"/>
    <property type="match status" value="1"/>
</dbReference>
<feature type="domain" description="Amidohydrolase 3" evidence="2">
    <location>
        <begin position="156"/>
        <end position="455"/>
    </location>
</feature>
<dbReference type="AlphaFoldDB" id="A0AAE4ZD24"/>
<feature type="signal peptide" evidence="1">
    <location>
        <begin position="1"/>
        <end position="24"/>
    </location>
</feature>
<dbReference type="Pfam" id="PF07969">
    <property type="entry name" value="Amidohydro_3"/>
    <property type="match status" value="1"/>
</dbReference>
<dbReference type="Gene3D" id="2.30.40.10">
    <property type="entry name" value="Urease, subunit C, domain 1"/>
    <property type="match status" value="2"/>
</dbReference>
<dbReference type="EMBL" id="JAACAK010000096">
    <property type="protein sequence ID" value="NIR75805.1"/>
    <property type="molecule type" value="Genomic_DNA"/>
</dbReference>
<accession>A0AAE4ZD24</accession>
<evidence type="ECO:0000313" key="4">
    <source>
        <dbReference type="Proteomes" id="UP000702544"/>
    </source>
</evidence>
<sequence length="475" mass="51127">MMRIRQTLVTALGALAFAGGSLEAQGQADIAIVRGRVVDPASGTDRVTNVVIEGERIVGITDGPVTAERVIDASGLVVAPGFIDILARITPAREPQRYKIKDGVTTVINMHGGPVDIEAYYGAFAADGSLVNYGTTVGHTGLRAAAGARDRYAPATPEQIAEMQRAAGLAIEAGALGIGFGINYVPGSSYEEIIAMFEVASRYVVPAHVHSRYKGSVFPETIVQSVQELIAAAAITGASTQVVHLASSGVGSMAAALDMIEGARRHGIDIMADIYPYQANSTRLESALYDPGWQERFGGITYDSIMLVETGERLNEETFEYWREKGATIITFFIPKDEMLMALRHPHVMVASDGIIVDGKGHPRGAGTFARAVGRFVREEGYLTLMEALRKVTIMPAQRLEDTAPSMRQRGRLSVGAYADITIFDPNTLIDRATYREPARYSEGVRYVLVNGQLVLERGAFVQAAAPGKAIRHEN</sequence>
<reference evidence="3 4" key="1">
    <citation type="submission" date="2020-01" db="EMBL/GenBank/DDBJ databases">
        <title>Genomes assembled from Gulf of Kutch pelagic sediment metagenomes.</title>
        <authorList>
            <person name="Chandrashekar M."/>
            <person name="Mahajan M.S."/>
            <person name="Dave K.J."/>
            <person name="Vatsa P."/>
            <person name="Nathani N.M."/>
        </authorList>
    </citation>
    <scope>NUCLEOTIDE SEQUENCE [LARGE SCALE GENOMIC DNA]</scope>
    <source>
        <strain evidence="3">KS3-K002</strain>
    </source>
</reference>
<dbReference type="PANTHER" id="PTHR11647:SF1">
    <property type="entry name" value="COLLAPSIN RESPONSE MEDIATOR PROTEIN"/>
    <property type="match status" value="1"/>
</dbReference>
<protein>
    <submittedName>
        <fullName evidence="3">Amidohydrolase family protein</fullName>
    </submittedName>
</protein>
<dbReference type="SUPFAM" id="SSF51338">
    <property type="entry name" value="Composite domain of metallo-dependent hydrolases"/>
    <property type="match status" value="1"/>
</dbReference>
<dbReference type="GO" id="GO:0016810">
    <property type="term" value="F:hydrolase activity, acting on carbon-nitrogen (but not peptide) bonds"/>
    <property type="evidence" value="ECO:0007669"/>
    <property type="project" value="InterPro"/>
</dbReference>
<dbReference type="InterPro" id="IPR013108">
    <property type="entry name" value="Amidohydro_3"/>
</dbReference>
<dbReference type="Proteomes" id="UP000702544">
    <property type="component" value="Unassembled WGS sequence"/>
</dbReference>
<comment type="caution">
    <text evidence="3">The sequence shown here is derived from an EMBL/GenBank/DDBJ whole genome shotgun (WGS) entry which is preliminary data.</text>
</comment>
<keyword evidence="1" id="KW-0732">Signal</keyword>
<proteinExistence type="predicted"/>
<evidence type="ECO:0000259" key="2">
    <source>
        <dbReference type="Pfam" id="PF07969"/>
    </source>
</evidence>
<organism evidence="3 4">
    <name type="scientific">Candidatus Kutchimonas denitrificans</name>
    <dbReference type="NCBI Taxonomy" id="3056748"/>
    <lineage>
        <taxon>Bacteria</taxon>
        <taxon>Pseudomonadati</taxon>
        <taxon>Gemmatimonadota</taxon>
        <taxon>Gemmatimonadia</taxon>
        <taxon>Candidatus Palauibacterales</taxon>
        <taxon>Candidatus Palauibacteraceae</taxon>
        <taxon>Candidatus Kutchimonas</taxon>
    </lineage>
</organism>
<evidence type="ECO:0000313" key="3">
    <source>
        <dbReference type="EMBL" id="NIR75805.1"/>
    </source>
</evidence>
<name>A0AAE4ZD24_9BACT</name>
<evidence type="ECO:0000256" key="1">
    <source>
        <dbReference type="SAM" id="SignalP"/>
    </source>
</evidence>
<dbReference type="PANTHER" id="PTHR11647">
    <property type="entry name" value="HYDRANTOINASE/DIHYDROPYRIMIDINASE FAMILY MEMBER"/>
    <property type="match status" value="1"/>
</dbReference>
<gene>
    <name evidence="3" type="ORF">GWO12_11950</name>
</gene>
<feature type="chain" id="PRO_5042215067" evidence="1">
    <location>
        <begin position="25"/>
        <end position="475"/>
    </location>
</feature>
<dbReference type="SUPFAM" id="SSF51556">
    <property type="entry name" value="Metallo-dependent hydrolases"/>
    <property type="match status" value="1"/>
</dbReference>
<dbReference type="NCBIfam" id="NF006560">
    <property type="entry name" value="PRK09061.1"/>
    <property type="match status" value="1"/>
</dbReference>
<dbReference type="InterPro" id="IPR032466">
    <property type="entry name" value="Metal_Hydrolase"/>
</dbReference>